<dbReference type="SUPFAM" id="SSF51735">
    <property type="entry name" value="NAD(P)-binding Rossmann-fold domains"/>
    <property type="match status" value="1"/>
</dbReference>
<dbReference type="AlphaFoldDB" id="A0A4V3AMU1"/>
<name>A0A4V3AMU1_9MICC</name>
<reference evidence="2 3" key="1">
    <citation type="submission" date="2019-03" db="EMBL/GenBank/DDBJ databases">
        <title>Arthrobacter sp. nov., an bacterium isolated from biocrust in Mu Us Desert.</title>
        <authorList>
            <person name="Lixiong L."/>
        </authorList>
    </citation>
    <scope>NUCLEOTIDE SEQUENCE [LARGE SCALE GENOMIC DNA]</scope>
    <source>
        <strain evidence="2 3">SLN-3</strain>
    </source>
</reference>
<dbReference type="InterPro" id="IPR036291">
    <property type="entry name" value="NAD(P)-bd_dom_sf"/>
</dbReference>
<dbReference type="Gene3D" id="3.40.50.720">
    <property type="entry name" value="NAD(P)-binding Rossmann-like Domain"/>
    <property type="match status" value="1"/>
</dbReference>
<dbReference type="RefSeq" id="WP_133402522.1">
    <property type="nucleotide sequence ID" value="NZ_SMTK01000001.1"/>
</dbReference>
<gene>
    <name evidence="2" type="ORF">E2F48_03185</name>
</gene>
<sequence length="332" mass="35634">MKLLVLGGTAWLGHEIARHAVERGHDVTCAARGRSGAVPGGASFVDIDRDDREGLWRVAGGRWDAVVDVSLQPGQVRRAVRDLRNARYYLFISSGSAYADQGPAGQDEDAPLLPPLDADIMDTMEAYGPAKVACEQAVVEAFGPARSMIARAGLIGGPGDGSGRTGYWPLRFAHPSDPSGAVLIPEGPDLPTQVIDVRDLAAWVVTCCQEQRGGVYNAMGESRSFADHLAAARRVARHEGPLVTADAQWLHARGVGEWAGPRSLPLWLSDPDCQGMNARSNKRALDAGLVLRPLEETLEAALEWEEAQGPDRPRRAGLTRDEERELLAALSG</sequence>
<comment type="caution">
    <text evidence="2">The sequence shown here is derived from an EMBL/GenBank/DDBJ whole genome shotgun (WGS) entry which is preliminary data.</text>
</comment>
<evidence type="ECO:0000259" key="1">
    <source>
        <dbReference type="Pfam" id="PF01370"/>
    </source>
</evidence>
<feature type="domain" description="NAD-dependent epimerase/dehydratase" evidence="1">
    <location>
        <begin position="4"/>
        <end position="217"/>
    </location>
</feature>
<dbReference type="Proteomes" id="UP000295411">
    <property type="component" value="Unassembled WGS sequence"/>
</dbReference>
<dbReference type="EMBL" id="SMTK01000001">
    <property type="protein sequence ID" value="TDK28114.1"/>
    <property type="molecule type" value="Genomic_DNA"/>
</dbReference>
<dbReference type="Pfam" id="PF01370">
    <property type="entry name" value="Epimerase"/>
    <property type="match status" value="1"/>
</dbReference>
<dbReference type="InterPro" id="IPR001509">
    <property type="entry name" value="Epimerase_deHydtase"/>
</dbReference>
<keyword evidence="3" id="KW-1185">Reference proteome</keyword>
<evidence type="ECO:0000313" key="2">
    <source>
        <dbReference type="EMBL" id="TDK28114.1"/>
    </source>
</evidence>
<evidence type="ECO:0000313" key="3">
    <source>
        <dbReference type="Proteomes" id="UP000295411"/>
    </source>
</evidence>
<proteinExistence type="predicted"/>
<protein>
    <submittedName>
        <fullName evidence="2">Oxidoreductase</fullName>
    </submittedName>
</protein>
<dbReference type="OrthoDB" id="7941246at2"/>
<accession>A0A4V3AMU1</accession>
<organism evidence="2 3">
    <name type="scientific">Arthrobacter crusticola</name>
    <dbReference type="NCBI Taxonomy" id="2547960"/>
    <lineage>
        <taxon>Bacteria</taxon>
        <taxon>Bacillati</taxon>
        <taxon>Actinomycetota</taxon>
        <taxon>Actinomycetes</taxon>
        <taxon>Micrococcales</taxon>
        <taxon>Micrococcaceae</taxon>
        <taxon>Arthrobacter</taxon>
    </lineage>
</organism>